<evidence type="ECO:0000313" key="3">
    <source>
        <dbReference type="EMBL" id="EHN10227.1"/>
    </source>
</evidence>
<dbReference type="EMBL" id="AGUD01000237">
    <property type="protein sequence ID" value="EHN10227.1"/>
    <property type="molecule type" value="Genomic_DNA"/>
</dbReference>
<name>H0E7W9_9ACTN</name>
<protein>
    <submittedName>
        <fullName evidence="3">Acetylspermidine deacetylase</fullName>
        <ecNumber evidence="3">3.5.1.48</ecNumber>
    </submittedName>
</protein>
<dbReference type="GO" id="GO:0040029">
    <property type="term" value="P:epigenetic regulation of gene expression"/>
    <property type="evidence" value="ECO:0007669"/>
    <property type="project" value="TreeGrafter"/>
</dbReference>
<dbReference type="CDD" id="cd09992">
    <property type="entry name" value="HDAC_classII"/>
    <property type="match status" value="1"/>
</dbReference>
<comment type="similarity">
    <text evidence="1">Belongs to the histone deacetylase family.</text>
</comment>
<accession>H0E7W9</accession>
<proteinExistence type="inferred from homology"/>
<dbReference type="PANTHER" id="PTHR10625">
    <property type="entry name" value="HISTONE DEACETYLASE HDAC1-RELATED"/>
    <property type="match status" value="1"/>
</dbReference>
<keyword evidence="3" id="KW-0378">Hydrolase</keyword>
<keyword evidence="4" id="KW-1185">Reference proteome</keyword>
<evidence type="ECO:0000259" key="2">
    <source>
        <dbReference type="Pfam" id="PF00850"/>
    </source>
</evidence>
<sequence length="342" mass="35879">MLLRHPSSLRHDTGSHPERAARIVAIERELEARDWCGFEARESPPATVEQLQAVHPPSHVERIRALAATGGGAIDADTVVSAGSWEAALHAAGGAIAVVDALLGEDPARPRRAASLHRPPGHHCETAQPMGFCLFNNIAVAARHARDRHGLQRVLIVDWDVHHGNGTAEIFAGTDEVLFCSIHEHPLYPGTGLPSERGHGAGEGFTVNLPVPGGSGDETWTAMVEQVVLPIARSYAPQLILVSAGYDAHEQDPLATCRVSDEGFAAIAGSVDRLADELDVPLGLVLEGGYAVEALARSVAATLEVLAGPSAAAPVATGPRPPVVERAIASLAGRWPAVMPPV</sequence>
<dbReference type="Pfam" id="PF00850">
    <property type="entry name" value="Hist_deacetyl"/>
    <property type="match status" value="1"/>
</dbReference>
<comment type="caution">
    <text evidence="3">The sequence shown here is derived from an EMBL/GenBank/DDBJ whole genome shotgun (WGS) entry which is preliminary data.</text>
</comment>
<dbReference type="InterPro" id="IPR037138">
    <property type="entry name" value="His_deacetylse_dom_sf"/>
</dbReference>
<dbReference type="PANTHER" id="PTHR10625:SF11">
    <property type="entry name" value="HISTONE DEACETYLASE 14, CHLOROPLASTIC"/>
    <property type="match status" value="1"/>
</dbReference>
<dbReference type="InterPro" id="IPR023696">
    <property type="entry name" value="Ureohydrolase_dom_sf"/>
</dbReference>
<dbReference type="AlphaFoldDB" id="H0E7W9"/>
<dbReference type="Proteomes" id="UP000005143">
    <property type="component" value="Unassembled WGS sequence"/>
</dbReference>
<dbReference type="InterPro" id="IPR023801">
    <property type="entry name" value="His_deacetylse_dom"/>
</dbReference>
<dbReference type="GO" id="GO:0047611">
    <property type="term" value="F:acetylspermidine deacetylase activity"/>
    <property type="evidence" value="ECO:0007669"/>
    <property type="project" value="UniProtKB-EC"/>
</dbReference>
<dbReference type="EC" id="3.5.1.48" evidence="3"/>
<reference evidence="3 4" key="1">
    <citation type="journal article" date="2013" name="Biodegradation">
        <title>Quantitative proteomic analysis of ibuprofen-degrading Patulibacter sp. strain I11.</title>
        <authorList>
            <person name="Almeida B."/>
            <person name="Kjeldal H."/>
            <person name="Lolas I."/>
            <person name="Knudsen A.D."/>
            <person name="Carvalho G."/>
            <person name="Nielsen K.L."/>
            <person name="Barreto Crespo M.T."/>
            <person name="Stensballe A."/>
            <person name="Nielsen J.L."/>
        </authorList>
    </citation>
    <scope>NUCLEOTIDE SEQUENCE [LARGE SCALE GENOMIC DNA]</scope>
    <source>
        <strain evidence="3 4">I11</strain>
    </source>
</reference>
<evidence type="ECO:0000313" key="4">
    <source>
        <dbReference type="Proteomes" id="UP000005143"/>
    </source>
</evidence>
<dbReference type="InterPro" id="IPR000286">
    <property type="entry name" value="HDACs"/>
</dbReference>
<dbReference type="GO" id="GO:0004407">
    <property type="term" value="F:histone deacetylase activity"/>
    <property type="evidence" value="ECO:0007669"/>
    <property type="project" value="TreeGrafter"/>
</dbReference>
<organism evidence="3 4">
    <name type="scientific">Patulibacter medicamentivorans</name>
    <dbReference type="NCBI Taxonomy" id="1097667"/>
    <lineage>
        <taxon>Bacteria</taxon>
        <taxon>Bacillati</taxon>
        <taxon>Actinomycetota</taxon>
        <taxon>Thermoleophilia</taxon>
        <taxon>Solirubrobacterales</taxon>
        <taxon>Patulibacteraceae</taxon>
        <taxon>Patulibacter</taxon>
    </lineage>
</organism>
<dbReference type="PRINTS" id="PR01270">
    <property type="entry name" value="HDASUPER"/>
</dbReference>
<dbReference type="GO" id="GO:0005737">
    <property type="term" value="C:cytoplasm"/>
    <property type="evidence" value="ECO:0007669"/>
    <property type="project" value="TreeGrafter"/>
</dbReference>
<evidence type="ECO:0000256" key="1">
    <source>
        <dbReference type="ARBA" id="ARBA00005947"/>
    </source>
</evidence>
<dbReference type="SUPFAM" id="SSF52768">
    <property type="entry name" value="Arginase/deacetylase"/>
    <property type="match status" value="1"/>
</dbReference>
<gene>
    <name evidence="3" type="ORF">PAI11_29260</name>
</gene>
<feature type="domain" description="Histone deacetylase" evidence="2">
    <location>
        <begin position="16"/>
        <end position="305"/>
    </location>
</feature>
<dbReference type="Gene3D" id="3.40.800.20">
    <property type="entry name" value="Histone deacetylase domain"/>
    <property type="match status" value="1"/>
</dbReference>